<feature type="domain" description="NACHT conflict system C-terminal helical" evidence="2">
    <location>
        <begin position="637"/>
        <end position="724"/>
    </location>
</feature>
<name>A0A9X4MH13_9CYAN</name>
<dbReference type="Proteomes" id="UP001152872">
    <property type="component" value="Unassembled WGS sequence"/>
</dbReference>
<dbReference type="RefSeq" id="WP_009628156.1">
    <property type="nucleotide sequence ID" value="NZ_VBTY01000142.1"/>
</dbReference>
<dbReference type="Pfam" id="PF22727">
    <property type="entry name" value="NCH2"/>
    <property type="match status" value="1"/>
</dbReference>
<dbReference type="AlphaFoldDB" id="A0A9X4MH13"/>
<dbReference type="PANTHER" id="PTHR46844:SF1">
    <property type="entry name" value="SLR5058 PROTEIN"/>
    <property type="match status" value="1"/>
</dbReference>
<keyword evidence="4" id="KW-1185">Reference proteome</keyword>
<dbReference type="Pfam" id="PF05729">
    <property type="entry name" value="NACHT"/>
    <property type="match status" value="1"/>
</dbReference>
<dbReference type="InterPro" id="IPR027417">
    <property type="entry name" value="P-loop_NTPase"/>
</dbReference>
<feature type="domain" description="NACHT" evidence="1">
    <location>
        <begin position="129"/>
        <end position="278"/>
    </location>
</feature>
<protein>
    <submittedName>
        <fullName evidence="3">NACHT domain-containing protein</fullName>
    </submittedName>
</protein>
<comment type="caution">
    <text evidence="3">The sequence shown here is derived from an EMBL/GenBank/DDBJ whole genome shotgun (WGS) entry which is preliminary data.</text>
</comment>
<dbReference type="InterPro" id="IPR054501">
    <property type="entry name" value="NCH2"/>
</dbReference>
<proteinExistence type="predicted"/>
<reference evidence="3" key="1">
    <citation type="submission" date="2019-05" db="EMBL/GenBank/DDBJ databases">
        <title>Whole genome sequencing of Pseudanabaena catenata USMAC16.</title>
        <authorList>
            <person name="Khan Z."/>
            <person name="Omar W.M."/>
            <person name="Convey P."/>
            <person name="Merican F."/>
            <person name="Najimudin N."/>
        </authorList>
    </citation>
    <scope>NUCLEOTIDE SEQUENCE</scope>
    <source>
        <strain evidence="3">USMAC16</strain>
    </source>
</reference>
<accession>A0A9X4MH13</accession>
<evidence type="ECO:0000313" key="3">
    <source>
        <dbReference type="EMBL" id="MDG3495999.1"/>
    </source>
</evidence>
<organism evidence="3 4">
    <name type="scientific">Pseudanabaena catenata USMAC16</name>
    <dbReference type="NCBI Taxonomy" id="1855837"/>
    <lineage>
        <taxon>Bacteria</taxon>
        <taxon>Bacillati</taxon>
        <taxon>Cyanobacteriota</taxon>
        <taxon>Cyanophyceae</taxon>
        <taxon>Pseudanabaenales</taxon>
        <taxon>Pseudanabaenaceae</taxon>
        <taxon>Pseudanabaena</taxon>
    </lineage>
</organism>
<evidence type="ECO:0000259" key="1">
    <source>
        <dbReference type="Pfam" id="PF05729"/>
    </source>
</evidence>
<dbReference type="PANTHER" id="PTHR46844">
    <property type="entry name" value="SLR5058 PROTEIN"/>
    <property type="match status" value="1"/>
</dbReference>
<dbReference type="InterPro" id="IPR007111">
    <property type="entry name" value="NACHT_NTPase"/>
</dbReference>
<dbReference type="EMBL" id="VBTY01000142">
    <property type="protein sequence ID" value="MDG3495999.1"/>
    <property type="molecule type" value="Genomic_DNA"/>
</dbReference>
<dbReference type="Gene3D" id="3.40.50.300">
    <property type="entry name" value="P-loop containing nucleotide triphosphate hydrolases"/>
    <property type="match status" value="1"/>
</dbReference>
<evidence type="ECO:0000259" key="2">
    <source>
        <dbReference type="Pfam" id="PF22727"/>
    </source>
</evidence>
<evidence type="ECO:0000313" key="4">
    <source>
        <dbReference type="Proteomes" id="UP001152872"/>
    </source>
</evidence>
<gene>
    <name evidence="3" type="ORF">FEV09_15740</name>
</gene>
<sequence length="729" mass="83658">MAIETKQEYGIRELVKRVEAILSGFAERISDRGCSYDRAYLDHAISKAILRYIKSYAESHTSIQLIGTHQPTSLASIYISQKFCAYTSIRSFESVDDMEESFTRALQRSAYCKGNNLLGLNLANEEEYLMVLGLPAAGKTTFLKYIGSEALRYPKSRYKYDLLPVFLPMRRFCCNTDTLLLAIAEEFERCGFPEPQELAVWMLERGELLILIDGLNESVLSHKQLSHLVTEFVSTYPRNRYIVSSRLNCYENSLGQFLEVELLPWGDLHVQEYIHKWCTVNQIGINGLTQDARQDAADDPASEAAQRCWKLLQINDIARELAKSPLSLSLLCLLLCDRRYSIPSNVSGLYKKSINLILEEQVIKQHLNCTEVVNNLSTDILELILIDIAYRGFEKHQLEFTLEVITNYLQDLLGNYLQKFQELSIPMILEVFQQLGICKIINSTDGMVFTFSHIAFQEYFVALYVYRHHKTKSLVTHHLSDRHWQNVFLFLAGMSNGNVEELLLDMEAQITTYINQPKLNKLLVWLERSAAYATGDFKDVSKRIIALFVARPRFLTKLAPALSLMRVLTIARKLYEMFDASLDFDRVFEAELSLSLSHALDFDSVTEINLASQLCNQLEQALVSVEFDSGQINFQNLRSKLDTLYAQAPNYEQSIEVREQFRSQISHTWAQTLYLPLDSNHLSLLEIENLENYLYANLLMVQCKNAAIAISPVTWNKIESRIFRVAHKS</sequence>